<evidence type="ECO:0000313" key="3">
    <source>
        <dbReference type="EMBL" id="GIL38953.1"/>
    </source>
</evidence>
<dbReference type="PANTHER" id="PTHR43205:SF7">
    <property type="entry name" value="PROSTAGLANDIN REDUCTASE 1"/>
    <property type="match status" value="1"/>
</dbReference>
<dbReference type="Gene3D" id="3.90.180.10">
    <property type="entry name" value="Medium-chain alcohol dehydrogenases, catalytic domain"/>
    <property type="match status" value="1"/>
</dbReference>
<dbReference type="SUPFAM" id="SSF50129">
    <property type="entry name" value="GroES-like"/>
    <property type="match status" value="1"/>
</dbReference>
<dbReference type="AlphaFoldDB" id="A0A8S8X766"/>
<accession>A0A8S8X766</accession>
<reference evidence="3" key="1">
    <citation type="submission" date="2021-02" db="EMBL/GenBank/DDBJ databases">
        <title>Genome sequence of Rhodospirillales sp. strain TMPK1 isolated from soil.</title>
        <authorList>
            <person name="Nakai R."/>
            <person name="Kusada H."/>
            <person name="Tamaki H."/>
        </authorList>
    </citation>
    <scope>NUCLEOTIDE SEQUENCE</scope>
    <source>
        <strain evidence="3">TMPK1</strain>
    </source>
</reference>
<dbReference type="InterPro" id="IPR045010">
    <property type="entry name" value="MDR_fam"/>
</dbReference>
<keyword evidence="4" id="KW-1185">Reference proteome</keyword>
<protein>
    <submittedName>
        <fullName evidence="3">NADP-dependent oxidoreductase</fullName>
    </submittedName>
</protein>
<feature type="domain" description="Enoyl reductase (ER)" evidence="2">
    <location>
        <begin position="19"/>
        <end position="328"/>
    </location>
</feature>
<gene>
    <name evidence="3" type="ORF">TMPK1_11900</name>
</gene>
<evidence type="ECO:0000256" key="1">
    <source>
        <dbReference type="ARBA" id="ARBA00023002"/>
    </source>
</evidence>
<dbReference type="PANTHER" id="PTHR43205">
    <property type="entry name" value="PROSTAGLANDIN REDUCTASE"/>
    <property type="match status" value="1"/>
</dbReference>
<dbReference type="InterPro" id="IPR011032">
    <property type="entry name" value="GroES-like_sf"/>
</dbReference>
<evidence type="ECO:0000259" key="2">
    <source>
        <dbReference type="SMART" id="SM00829"/>
    </source>
</evidence>
<dbReference type="Gene3D" id="3.40.50.720">
    <property type="entry name" value="NAD(P)-binding Rossmann-like Domain"/>
    <property type="match status" value="1"/>
</dbReference>
<dbReference type="InterPro" id="IPR020843">
    <property type="entry name" value="ER"/>
</dbReference>
<keyword evidence="1" id="KW-0560">Oxidoreductase</keyword>
<dbReference type="SUPFAM" id="SSF51735">
    <property type="entry name" value="NAD(P)-binding Rossmann-fold domains"/>
    <property type="match status" value="1"/>
</dbReference>
<dbReference type="FunFam" id="3.40.50.720:FF:000121">
    <property type="entry name" value="Prostaglandin reductase 2"/>
    <property type="match status" value="1"/>
</dbReference>
<dbReference type="Proteomes" id="UP000681075">
    <property type="component" value="Unassembled WGS sequence"/>
</dbReference>
<dbReference type="InterPro" id="IPR041694">
    <property type="entry name" value="ADH_N_2"/>
</dbReference>
<comment type="caution">
    <text evidence="3">The sequence shown here is derived from an EMBL/GenBank/DDBJ whole genome shotgun (WGS) entry which is preliminary data.</text>
</comment>
<dbReference type="CDD" id="cd05288">
    <property type="entry name" value="PGDH"/>
    <property type="match status" value="1"/>
</dbReference>
<dbReference type="InterPro" id="IPR013149">
    <property type="entry name" value="ADH-like_C"/>
</dbReference>
<dbReference type="SMART" id="SM00829">
    <property type="entry name" value="PKS_ER"/>
    <property type="match status" value="1"/>
</dbReference>
<dbReference type="Pfam" id="PF16884">
    <property type="entry name" value="ADH_N_2"/>
    <property type="match status" value="1"/>
</dbReference>
<name>A0A8S8X766_9PROT</name>
<dbReference type="Pfam" id="PF00107">
    <property type="entry name" value="ADH_zinc_N"/>
    <property type="match status" value="1"/>
</dbReference>
<proteinExistence type="predicted"/>
<organism evidence="3 4">
    <name type="scientific">Roseiterribacter gracilis</name>
    <dbReference type="NCBI Taxonomy" id="2812848"/>
    <lineage>
        <taxon>Bacteria</taxon>
        <taxon>Pseudomonadati</taxon>
        <taxon>Pseudomonadota</taxon>
        <taxon>Alphaproteobacteria</taxon>
        <taxon>Rhodospirillales</taxon>
        <taxon>Roseiterribacteraceae</taxon>
        <taxon>Roseiterribacter</taxon>
    </lineage>
</organism>
<dbReference type="InterPro" id="IPR036291">
    <property type="entry name" value="NAD(P)-bd_dom_sf"/>
</dbReference>
<sequence length="333" mass="35143">MKQNQEVVLLRQPETRPIAADFELRNADMPSLGDGEMLVETLYLSLDPYMGTAIKGKHLSGGVGAGDVMPGETIARVVESLHPDFTTGDLVLTRSGWRRYARATTADKLPSLPDGVPASAYLGVLGMPGLTAWAGTVRLAQPLPGQTFVVSAASGAVGSAAGQIAKNMGARVVGIAGSAEKCAYVRDRFGFDACVDYKQANWRDALAAACPDGIDAYFDNVGGTILEGVLLRLALGARIVLCGMMQQYVSATPLPGPALGPIIGKRATMKGLVVYDHADLLPTWRRVGAEWIQTGRLYFKEERVTGLDAAPAALERLMAGGNFGKLVVEVAPG</sequence>
<dbReference type="EMBL" id="BOPV01000001">
    <property type="protein sequence ID" value="GIL38953.1"/>
    <property type="molecule type" value="Genomic_DNA"/>
</dbReference>
<dbReference type="GO" id="GO:0016628">
    <property type="term" value="F:oxidoreductase activity, acting on the CH-CH group of donors, NAD or NADP as acceptor"/>
    <property type="evidence" value="ECO:0007669"/>
    <property type="project" value="InterPro"/>
</dbReference>
<evidence type="ECO:0000313" key="4">
    <source>
        <dbReference type="Proteomes" id="UP000681075"/>
    </source>
</evidence>
<dbReference type="RefSeq" id="WP_420242053.1">
    <property type="nucleotide sequence ID" value="NZ_BOPV01000001.1"/>
</dbReference>